<dbReference type="CDD" id="cd18791">
    <property type="entry name" value="SF2_C_RHA"/>
    <property type="match status" value="1"/>
</dbReference>
<dbReference type="SMART" id="SM00490">
    <property type="entry name" value="HELICc"/>
    <property type="match status" value="1"/>
</dbReference>
<keyword evidence="3 8" id="KW-0347">Helicase</keyword>
<evidence type="ECO:0000256" key="1">
    <source>
        <dbReference type="ARBA" id="ARBA00022741"/>
    </source>
</evidence>
<sequence>MLLPDPSAPGADLPVRAVLPATVDAVRSRGTAVLVAPPGSGKTSLLPLALADALDGTIIVAEPRRMATRAAATRLAQLVGEPLGRQIGYAMRGERSGGKGLRVEVVTTGLLVRRLQQNPELPGVAAVVIDECHERHLDADLLLAFCVDVRANLREDLAIVATSATADTVRLSHALAADRPAPVVTASAAMFEVGIEWAPPPVPVPLLPGGRVDPRLLDHVAAVVQRAVGENDGDILVFVPGEAEINGVTRRLAGLNGASASAGGAGFDVLPLFGRQSRAEQDRALAPGARRRIVVTTSVAESSLTVPGVRVVVDSGLAREPRTDQSRGLGALVTCRVSKSSADQRAGRAGREAPGRVYRCWSATDHAHLDDHAAPEIATADLAAFALDLAAWGAPGGDGLALLEAPPAVAMTAATELLRRLDAISDDGRITERGRRMAAVGAHPRLARALLDGTPWVGAERAREIVAMLSDDAGRDFGDDLPARWRALRRGQDRAATARWREEAKRLSRGVEPPPVSGARAGVDESVSAAGAGVDEAVSAAKAGVDEAVSAAAASARGAGSAGRALPGNRGGPESRLVGRIPDDLAAGIVVGLAYPDRIARARAVDSATYQMSGGTGAALDPQSPLRTTTWLAIAVADRAPGRADARIRSAAPIDEATAREVAGDLVSSSDQIRWDDGRVVTRRVEAFGAIVLNDAPLTKPDPLLVQAAVRDGLRRSGLSVLRWSEAADSLRERLAFCHAHLGAPWPAVDDAALLASLDDWLGQELASVRRARDLERIDVASALRRLLPWPAATRFAELAPERLPVPSGSQVRLAYDGAEPPVLAVKLQEVFGWTTTPVVADGRVPVVLHLLSPARRPVAITSDLASFWVQGYPQVRADLRARYPRHPWPEDPLTAAPTKRVKPRQ</sequence>
<gene>
    <name evidence="8" type="ORF">F1D05_36570</name>
</gene>
<evidence type="ECO:0000313" key="9">
    <source>
        <dbReference type="Proteomes" id="UP000515563"/>
    </source>
</evidence>
<dbReference type="Pfam" id="PF08482">
    <property type="entry name" value="HrpB_C"/>
    <property type="match status" value="1"/>
</dbReference>
<feature type="region of interest" description="Disordered" evidence="5">
    <location>
        <begin position="887"/>
        <end position="906"/>
    </location>
</feature>
<dbReference type="Pfam" id="PF04408">
    <property type="entry name" value="WHD_HA2"/>
    <property type="match status" value="1"/>
</dbReference>
<dbReference type="GO" id="GO:0004386">
    <property type="term" value="F:helicase activity"/>
    <property type="evidence" value="ECO:0007669"/>
    <property type="project" value="UniProtKB-KW"/>
</dbReference>
<dbReference type="InterPro" id="IPR001650">
    <property type="entry name" value="Helicase_C-like"/>
</dbReference>
<dbReference type="PANTHER" id="PTHR43519:SF1">
    <property type="entry name" value="ATP-DEPENDENT RNA HELICASE HRPB"/>
    <property type="match status" value="1"/>
</dbReference>
<dbReference type="RefSeq" id="WP_185444821.1">
    <property type="nucleotide sequence ID" value="NZ_CP043661.1"/>
</dbReference>
<dbReference type="InterPro" id="IPR048333">
    <property type="entry name" value="HA2_WH"/>
</dbReference>
<feature type="domain" description="Helicase C-terminal" evidence="7">
    <location>
        <begin position="215"/>
        <end position="393"/>
    </location>
</feature>
<dbReference type="InterPro" id="IPR027417">
    <property type="entry name" value="P-loop_NTPase"/>
</dbReference>
<dbReference type="KEGG" id="kqi:F1D05_36570"/>
<evidence type="ECO:0000259" key="7">
    <source>
        <dbReference type="PROSITE" id="PS51194"/>
    </source>
</evidence>
<dbReference type="GO" id="GO:0005524">
    <property type="term" value="F:ATP binding"/>
    <property type="evidence" value="ECO:0007669"/>
    <property type="project" value="UniProtKB-KW"/>
</dbReference>
<dbReference type="Pfam" id="PF00271">
    <property type="entry name" value="Helicase_C"/>
    <property type="match status" value="1"/>
</dbReference>
<keyword evidence="2" id="KW-0378">Hydrolase</keyword>
<keyword evidence="1" id="KW-0547">Nucleotide-binding</keyword>
<dbReference type="PROSITE" id="PS51192">
    <property type="entry name" value="HELICASE_ATP_BIND_1"/>
    <property type="match status" value="1"/>
</dbReference>
<reference evidence="9" key="1">
    <citation type="submission" date="2019-09" db="EMBL/GenBank/DDBJ databases">
        <title>Antimicrobial potential of Antarctic Bacteria.</title>
        <authorList>
            <person name="Benaud N."/>
            <person name="Edwards R.J."/>
            <person name="Ferrari B.C."/>
        </authorList>
    </citation>
    <scope>NUCLEOTIDE SEQUENCE [LARGE SCALE GENOMIC DNA]</scope>
    <source>
        <strain evidence="9">SPB151</strain>
    </source>
</reference>
<dbReference type="Proteomes" id="UP000515563">
    <property type="component" value="Chromosome"/>
</dbReference>
<dbReference type="SMART" id="SM00847">
    <property type="entry name" value="HA2"/>
    <property type="match status" value="1"/>
</dbReference>
<dbReference type="InterPro" id="IPR013689">
    <property type="entry name" value="RNA_helicase_ATP-dep_HrpB_C"/>
</dbReference>
<name>A0A7G6X844_9ACTN</name>
<reference evidence="8 9" key="2">
    <citation type="journal article" date="2020" name="Microbiol. Resour. Announc.">
        <title>Antarctic desert soil bacteria exhibit high novel natural product potential, evaluated through long-read genome sequencing and comparative genomics.</title>
        <authorList>
            <person name="Benaud N."/>
            <person name="Edwards R.J."/>
            <person name="Amos T.G."/>
            <person name="D'Agostino P.M."/>
            <person name="Gutierrez-Chavez C."/>
            <person name="Montgomery K."/>
            <person name="Nicetic I."/>
            <person name="Ferrari B.C."/>
        </authorList>
    </citation>
    <scope>NUCLEOTIDE SEQUENCE [LARGE SCALE GENOMIC DNA]</scope>
    <source>
        <strain evidence="8 9">SPB151</strain>
    </source>
</reference>
<dbReference type="AlphaFoldDB" id="A0A7G6X844"/>
<keyword evidence="9" id="KW-1185">Reference proteome</keyword>
<organism evidence="8 9">
    <name type="scientific">Kribbella qitaiheensis</name>
    <dbReference type="NCBI Taxonomy" id="1544730"/>
    <lineage>
        <taxon>Bacteria</taxon>
        <taxon>Bacillati</taxon>
        <taxon>Actinomycetota</taxon>
        <taxon>Actinomycetes</taxon>
        <taxon>Propionibacteriales</taxon>
        <taxon>Kribbellaceae</taxon>
        <taxon>Kribbella</taxon>
    </lineage>
</organism>
<evidence type="ECO:0000256" key="3">
    <source>
        <dbReference type="ARBA" id="ARBA00022806"/>
    </source>
</evidence>
<dbReference type="PANTHER" id="PTHR43519">
    <property type="entry name" value="ATP-DEPENDENT RNA HELICASE HRPB"/>
    <property type="match status" value="1"/>
</dbReference>
<dbReference type="InterPro" id="IPR014001">
    <property type="entry name" value="Helicase_ATP-bd"/>
</dbReference>
<feature type="domain" description="Helicase ATP-binding" evidence="6">
    <location>
        <begin position="23"/>
        <end position="184"/>
    </location>
</feature>
<evidence type="ECO:0000256" key="5">
    <source>
        <dbReference type="SAM" id="MobiDB-lite"/>
    </source>
</evidence>
<dbReference type="InterPro" id="IPR011545">
    <property type="entry name" value="DEAD/DEAH_box_helicase_dom"/>
</dbReference>
<dbReference type="SMART" id="SM00487">
    <property type="entry name" value="DEXDc"/>
    <property type="match status" value="1"/>
</dbReference>
<dbReference type="GO" id="GO:0003676">
    <property type="term" value="F:nucleic acid binding"/>
    <property type="evidence" value="ECO:0007669"/>
    <property type="project" value="InterPro"/>
</dbReference>
<evidence type="ECO:0000313" key="8">
    <source>
        <dbReference type="EMBL" id="QNE22409.1"/>
    </source>
</evidence>
<evidence type="ECO:0000256" key="2">
    <source>
        <dbReference type="ARBA" id="ARBA00022801"/>
    </source>
</evidence>
<dbReference type="GO" id="GO:0016787">
    <property type="term" value="F:hydrolase activity"/>
    <property type="evidence" value="ECO:0007669"/>
    <property type="project" value="UniProtKB-KW"/>
</dbReference>
<dbReference type="PROSITE" id="PS51194">
    <property type="entry name" value="HELICASE_CTER"/>
    <property type="match status" value="1"/>
</dbReference>
<dbReference type="Gene3D" id="3.40.50.300">
    <property type="entry name" value="P-loop containing nucleotide triphosphate hydrolases"/>
    <property type="match status" value="2"/>
</dbReference>
<evidence type="ECO:0000256" key="4">
    <source>
        <dbReference type="ARBA" id="ARBA00022840"/>
    </source>
</evidence>
<protein>
    <submittedName>
        <fullName evidence="8">ATP-dependent helicase HrpB</fullName>
    </submittedName>
</protein>
<dbReference type="SUPFAM" id="SSF52540">
    <property type="entry name" value="P-loop containing nucleoside triphosphate hydrolases"/>
    <property type="match status" value="1"/>
</dbReference>
<feature type="region of interest" description="Disordered" evidence="5">
    <location>
        <begin position="494"/>
        <end position="522"/>
    </location>
</feature>
<dbReference type="Pfam" id="PF00270">
    <property type="entry name" value="DEAD"/>
    <property type="match status" value="1"/>
</dbReference>
<proteinExistence type="predicted"/>
<dbReference type="InterPro" id="IPR007502">
    <property type="entry name" value="Helicase-assoc_dom"/>
</dbReference>
<keyword evidence="4" id="KW-0067">ATP-binding</keyword>
<accession>A0A7G6X844</accession>
<dbReference type="Gene3D" id="1.20.120.1080">
    <property type="match status" value="1"/>
</dbReference>
<evidence type="ECO:0000259" key="6">
    <source>
        <dbReference type="PROSITE" id="PS51192"/>
    </source>
</evidence>
<dbReference type="EMBL" id="CP043661">
    <property type="protein sequence ID" value="QNE22409.1"/>
    <property type="molecule type" value="Genomic_DNA"/>
</dbReference>